<organism evidence="2 3">
    <name type="scientific">Nostoc flagelliforme FACHB-838</name>
    <dbReference type="NCBI Taxonomy" id="2692904"/>
    <lineage>
        <taxon>Bacteria</taxon>
        <taxon>Bacillati</taxon>
        <taxon>Cyanobacteriota</taxon>
        <taxon>Cyanophyceae</taxon>
        <taxon>Nostocales</taxon>
        <taxon>Nostocaceae</taxon>
        <taxon>Nostoc</taxon>
    </lineage>
</organism>
<feature type="compositionally biased region" description="Low complexity" evidence="1">
    <location>
        <begin position="336"/>
        <end position="345"/>
    </location>
</feature>
<dbReference type="Pfam" id="PF12600">
    <property type="entry name" value="DUF3769"/>
    <property type="match status" value="1"/>
</dbReference>
<dbReference type="RefSeq" id="WP_190942999.1">
    <property type="nucleotide sequence ID" value="NZ_JACJSI010000056.1"/>
</dbReference>
<sequence length="983" mass="107175">MYVLSFPSLFGCLLARFCSNMLHPVLPPDPPPIVESLQTVNPASSASHTNFLSGVDTGIHEKTDKSKQPKVLAQLPIAGNIKSDPQLSTPLNSTQDDLVVAETSSVPHSPETFPPETSPLANSGSAALLGQSLVVGYPTQEATTSNRQDKEDTKTSSSVGVQRSEILLMSALRKQKAQREATALPIKVAAEVSDLDAKSEPAQKLAQRGLTTSRFASTLDPNSSNAEKQTFLDSNFSYRVSPNPLVTKSPLPLQIAPSVTNQDKLVESKGEILAEKLIQQKQQPDIPAQQSPQEKNISVSAADLTPNSQSVQNFIKFKSRNPANQLSTPITVEFKSQVQQQSQVPTPTPEANTTNQPQSQPGTTAPARPRIVEVTSDRQEYDEKQRIITAVGNVIVRFDGAVVDADRLQVNLDNLIAAGEGNVTLTRGDQILRGQRFTYNFVQDSGELENGRGEIYVPSTQTDFAFSQTDVTAGGVPRRPPSDRIRANQPLSGVSSPGGIDFAFGGQSDASNIAPPKTGGVVNRLRFEAENIDFYPQGWQARDVRITNDPFSPPELELRADTVTLTRESPLVDRIRTQNQRLVLDQRISLPIPVNERTIDRRERDVTPAIVSPGYDGEDRGGLYIERGFPVIDTEQTRWTITPQLLVQRAVQEGTSDLGALFAAKTKINSVLSPRAVVEGSGELTSFNLDKVEDNLRARLGLRQILGDSLPHILNLEYGYRDRFYNGTLGFQTVQSSLGGIVTSPVIPLGRSGINLTYQASARYINANTDRQDLLEPLRENDRISLGRLQSSAILSTGVFLWQGKPLPATATEGLRYTANPVVPYLQAVASLTGTSSYYTNGDNQSTITGTIGLLGQIGHFSRPFFDYTAFNISFSQGLNSGLSPFLFDRSVDNKVLTAGISQQIYGPFRLGFQTSINLDTGIETSTDYILEYSRRTYGITLRYNPVLELGGISFRISDFNWGGGTDPFSEVKPVVGGVQQDY</sequence>
<protein>
    <submittedName>
        <fullName evidence="2">DUF3769 domain-containing protein</fullName>
    </submittedName>
</protein>
<name>A0ABR8DT84_9NOSO</name>
<dbReference type="InterPro" id="IPR050218">
    <property type="entry name" value="LptD"/>
</dbReference>
<accession>A0ABR8DT84</accession>
<evidence type="ECO:0000313" key="2">
    <source>
        <dbReference type="EMBL" id="MBD2532368.1"/>
    </source>
</evidence>
<dbReference type="Proteomes" id="UP000623440">
    <property type="component" value="Unassembled WGS sequence"/>
</dbReference>
<feature type="region of interest" description="Disordered" evidence="1">
    <location>
        <begin position="48"/>
        <end position="67"/>
    </location>
</feature>
<dbReference type="PANTHER" id="PTHR30189">
    <property type="entry name" value="LPS-ASSEMBLY PROTEIN"/>
    <property type="match status" value="1"/>
</dbReference>
<proteinExistence type="predicted"/>
<dbReference type="Gene3D" id="2.60.450.10">
    <property type="entry name" value="Lipopolysaccharide (LPS) transport protein A like domain"/>
    <property type="match status" value="1"/>
</dbReference>
<reference evidence="2 3" key="1">
    <citation type="journal article" date="2020" name="ISME J.">
        <title>Comparative genomics reveals insights into cyanobacterial evolution and habitat adaptation.</title>
        <authorList>
            <person name="Chen M.Y."/>
            <person name="Teng W.K."/>
            <person name="Zhao L."/>
            <person name="Hu C.X."/>
            <person name="Zhou Y.K."/>
            <person name="Han B.P."/>
            <person name="Song L.R."/>
            <person name="Shu W.S."/>
        </authorList>
    </citation>
    <scope>NUCLEOTIDE SEQUENCE [LARGE SCALE GENOMIC DNA]</scope>
    <source>
        <strain evidence="2 3">FACHB-838</strain>
    </source>
</reference>
<dbReference type="PANTHER" id="PTHR30189:SF1">
    <property type="entry name" value="LPS-ASSEMBLY PROTEIN LPTD"/>
    <property type="match status" value="1"/>
</dbReference>
<gene>
    <name evidence="2" type="ORF">H6G97_23425</name>
</gene>
<feature type="region of interest" description="Disordered" evidence="1">
    <location>
        <begin position="102"/>
        <end position="123"/>
    </location>
</feature>
<evidence type="ECO:0000256" key="1">
    <source>
        <dbReference type="SAM" id="MobiDB-lite"/>
    </source>
</evidence>
<evidence type="ECO:0000313" key="3">
    <source>
        <dbReference type="Proteomes" id="UP000623440"/>
    </source>
</evidence>
<comment type="caution">
    <text evidence="2">The sequence shown here is derived from an EMBL/GenBank/DDBJ whole genome shotgun (WGS) entry which is preliminary data.</text>
</comment>
<feature type="region of interest" description="Disordered" evidence="1">
    <location>
        <begin position="335"/>
        <end position="370"/>
    </location>
</feature>
<keyword evidence="3" id="KW-1185">Reference proteome</keyword>
<feature type="region of interest" description="Disordered" evidence="1">
    <location>
        <begin position="471"/>
        <end position="492"/>
    </location>
</feature>
<dbReference type="InterPro" id="IPR022244">
    <property type="entry name" value="DUF3769"/>
</dbReference>
<feature type="compositionally biased region" description="Polar residues" evidence="1">
    <location>
        <begin position="350"/>
        <end position="363"/>
    </location>
</feature>
<feature type="compositionally biased region" description="Basic and acidic residues" evidence="1">
    <location>
        <begin position="58"/>
        <end position="67"/>
    </location>
</feature>
<dbReference type="EMBL" id="JACJSI010000056">
    <property type="protein sequence ID" value="MBD2532368.1"/>
    <property type="molecule type" value="Genomic_DNA"/>
</dbReference>